<dbReference type="SMART" id="SM00482">
    <property type="entry name" value="POLAc"/>
    <property type="match status" value="1"/>
</dbReference>
<evidence type="ECO:0000256" key="3">
    <source>
        <dbReference type="ARBA" id="ARBA00049244"/>
    </source>
</evidence>
<feature type="region of interest" description="Disordered" evidence="4">
    <location>
        <begin position="114"/>
        <end position="135"/>
    </location>
</feature>
<sequence>MKRPVRTVTPGGHNGRVNIAVAWGEDEEGDLQVLEGAVPVGPPRTVPDLAAEVARLERAEEPRWVWESSARDYARLLASGVRVARCYDLELIEGLLLARENGFGEPRSAAAALARRQGLPAPAEHRHEAQPSLFGGAPATPLADVVAVHRAQEAELGPLRLLAAAESAGGLAAAEMSREGVPWRTDVHDELLTGLLGPRPAPGMRPRLLQDLADGISAAFGGHLNPDSPKQLLKAFAAAGHTVASTRAWELRGVDHPAVAAVLEYKELARLYTAHGWSWMDSWVRDGRFRPEYVVGGVVSGRWASRGGGALQIPKVLRRAVVADPGHVLVVADAAQLEPRVLAALADDAAFAAAAAQGDLYAALADAFPEAPDGPSPRDKAKIAMLSAMYGGGTGEAVALLAVLRGRFPAAFGYVEAAARAGERGQAVSSLLGRASPAGDAAYRELITTSAGRSAALSRGRFTRNFVVQATAAEWALAFLALLRGRLLAGPAEIVFFQHDEVIVHTPEADAEAVAAEVEEAAEQARRLLFADTPVVFPLHTSVVDCYADAK</sequence>
<dbReference type="NCBIfam" id="NF011538">
    <property type="entry name" value="PRK14975.1-1"/>
    <property type="match status" value="1"/>
</dbReference>
<comment type="catalytic activity">
    <reaction evidence="3">
        <text>DNA(n) + a 2'-deoxyribonucleoside 5'-triphosphate = DNA(n+1) + diphosphate</text>
        <dbReference type="Rhea" id="RHEA:22508"/>
        <dbReference type="Rhea" id="RHEA-COMP:17339"/>
        <dbReference type="Rhea" id="RHEA-COMP:17340"/>
        <dbReference type="ChEBI" id="CHEBI:33019"/>
        <dbReference type="ChEBI" id="CHEBI:61560"/>
        <dbReference type="ChEBI" id="CHEBI:173112"/>
        <dbReference type="EC" id="2.7.7.7"/>
    </reaction>
</comment>
<keyword evidence="2" id="KW-0235">DNA replication</keyword>
<evidence type="ECO:0000313" key="6">
    <source>
        <dbReference type="EMBL" id="ROO89036.1"/>
    </source>
</evidence>
<evidence type="ECO:0000256" key="4">
    <source>
        <dbReference type="SAM" id="MobiDB-lite"/>
    </source>
</evidence>
<gene>
    <name evidence="6" type="ORF">EDD29_6723</name>
</gene>
<dbReference type="GO" id="GO:0003887">
    <property type="term" value="F:DNA-directed DNA polymerase activity"/>
    <property type="evidence" value="ECO:0007669"/>
    <property type="project" value="UniProtKB-EC"/>
</dbReference>
<dbReference type="PANTHER" id="PTHR10133">
    <property type="entry name" value="DNA POLYMERASE I"/>
    <property type="match status" value="1"/>
</dbReference>
<reference evidence="6 7" key="1">
    <citation type="submission" date="2018-11" db="EMBL/GenBank/DDBJ databases">
        <title>Sequencing the genomes of 1000 actinobacteria strains.</title>
        <authorList>
            <person name="Klenk H.-P."/>
        </authorList>
    </citation>
    <scope>NUCLEOTIDE SEQUENCE [LARGE SCALE GENOMIC DNA]</scope>
    <source>
        <strain evidence="6 7">DSM 44254</strain>
    </source>
</reference>
<dbReference type="EMBL" id="RJKE01000001">
    <property type="protein sequence ID" value="ROO89036.1"/>
    <property type="molecule type" value="Genomic_DNA"/>
</dbReference>
<organism evidence="6 7">
    <name type="scientific">Actinocorallia herbida</name>
    <dbReference type="NCBI Taxonomy" id="58109"/>
    <lineage>
        <taxon>Bacteria</taxon>
        <taxon>Bacillati</taxon>
        <taxon>Actinomycetota</taxon>
        <taxon>Actinomycetes</taxon>
        <taxon>Streptosporangiales</taxon>
        <taxon>Thermomonosporaceae</taxon>
        <taxon>Actinocorallia</taxon>
    </lineage>
</organism>
<protein>
    <recommendedName>
        <fullName evidence="1">DNA-directed DNA polymerase</fullName>
        <ecNumber evidence="1">2.7.7.7</ecNumber>
    </recommendedName>
</protein>
<dbReference type="EC" id="2.7.7.7" evidence="1"/>
<dbReference type="Proteomes" id="UP000272400">
    <property type="component" value="Unassembled WGS sequence"/>
</dbReference>
<dbReference type="AlphaFoldDB" id="A0A3N1D6E7"/>
<name>A0A3N1D6E7_9ACTN</name>
<keyword evidence="7" id="KW-1185">Reference proteome</keyword>
<proteinExistence type="predicted"/>
<dbReference type="GO" id="GO:0006261">
    <property type="term" value="P:DNA-templated DNA replication"/>
    <property type="evidence" value="ECO:0007669"/>
    <property type="project" value="InterPro"/>
</dbReference>
<dbReference type="CDD" id="cd06444">
    <property type="entry name" value="DNA_pol_A"/>
    <property type="match status" value="1"/>
</dbReference>
<dbReference type="GO" id="GO:0003677">
    <property type="term" value="F:DNA binding"/>
    <property type="evidence" value="ECO:0007669"/>
    <property type="project" value="InterPro"/>
</dbReference>
<evidence type="ECO:0000256" key="2">
    <source>
        <dbReference type="ARBA" id="ARBA00022705"/>
    </source>
</evidence>
<dbReference type="InterPro" id="IPR043502">
    <property type="entry name" value="DNA/RNA_pol_sf"/>
</dbReference>
<feature type="domain" description="DNA-directed DNA polymerase family A palm" evidence="5">
    <location>
        <begin position="314"/>
        <end position="510"/>
    </location>
</feature>
<evidence type="ECO:0000313" key="7">
    <source>
        <dbReference type="Proteomes" id="UP000272400"/>
    </source>
</evidence>
<dbReference type="Gene3D" id="1.10.150.20">
    <property type="entry name" value="5' to 3' exonuclease, C-terminal subdomain"/>
    <property type="match status" value="1"/>
</dbReference>
<dbReference type="InterPro" id="IPR002298">
    <property type="entry name" value="DNA_polymerase_A"/>
</dbReference>
<dbReference type="SUPFAM" id="SSF56672">
    <property type="entry name" value="DNA/RNA polymerases"/>
    <property type="match status" value="1"/>
</dbReference>
<dbReference type="InterPro" id="IPR001098">
    <property type="entry name" value="DNA-dir_DNA_pol_A_palm_dom"/>
</dbReference>
<evidence type="ECO:0000256" key="1">
    <source>
        <dbReference type="ARBA" id="ARBA00012417"/>
    </source>
</evidence>
<evidence type="ECO:0000259" key="5">
    <source>
        <dbReference type="SMART" id="SM00482"/>
    </source>
</evidence>
<dbReference type="GO" id="GO:0006302">
    <property type="term" value="P:double-strand break repair"/>
    <property type="evidence" value="ECO:0007669"/>
    <property type="project" value="TreeGrafter"/>
</dbReference>
<dbReference type="Gene3D" id="3.30.70.370">
    <property type="match status" value="1"/>
</dbReference>
<comment type="caution">
    <text evidence="6">The sequence shown here is derived from an EMBL/GenBank/DDBJ whole genome shotgun (WGS) entry which is preliminary data.</text>
</comment>
<dbReference type="Pfam" id="PF00476">
    <property type="entry name" value="DNA_pol_A"/>
    <property type="match status" value="1"/>
</dbReference>
<accession>A0A3N1D6E7</accession>
<dbReference type="PANTHER" id="PTHR10133:SF27">
    <property type="entry name" value="DNA POLYMERASE NU"/>
    <property type="match status" value="1"/>
</dbReference>